<accession>A0A4Q5LDY3</accession>
<dbReference type="AlphaFoldDB" id="A0A4Q5LDY3"/>
<dbReference type="RefSeq" id="WP_129920058.1">
    <property type="nucleotide sequence ID" value="NZ_SEWE01000007.1"/>
</dbReference>
<gene>
    <name evidence="1" type="ORF">EWM57_05115</name>
</gene>
<name>A0A4Q5LDY3_9BACT</name>
<dbReference type="OrthoDB" id="9794241at2"/>
<dbReference type="InterPro" id="IPR012808">
    <property type="entry name" value="CHP02453"/>
</dbReference>
<organism evidence="1 2">
    <name type="scientific">Hymenobacter persicinus</name>
    <dbReference type="NCBI Taxonomy" id="2025506"/>
    <lineage>
        <taxon>Bacteria</taxon>
        <taxon>Pseudomonadati</taxon>
        <taxon>Bacteroidota</taxon>
        <taxon>Cytophagia</taxon>
        <taxon>Cytophagales</taxon>
        <taxon>Hymenobacteraceae</taxon>
        <taxon>Hymenobacter</taxon>
    </lineage>
</organism>
<dbReference type="InterPro" id="IPR015996">
    <property type="entry name" value="UCP028451"/>
</dbReference>
<dbReference type="Proteomes" id="UP000294155">
    <property type="component" value="Unassembled WGS sequence"/>
</dbReference>
<reference evidence="1 2" key="1">
    <citation type="submission" date="2019-02" db="EMBL/GenBank/DDBJ databases">
        <title>Bacterial novel species isolated from soil.</title>
        <authorList>
            <person name="Jung H.-Y."/>
        </authorList>
    </citation>
    <scope>NUCLEOTIDE SEQUENCE [LARGE SCALE GENOMIC DNA]</scope>
    <source>
        <strain evidence="1 2">1-3-3-3</strain>
    </source>
</reference>
<evidence type="ECO:0000313" key="2">
    <source>
        <dbReference type="Proteomes" id="UP000294155"/>
    </source>
</evidence>
<sequence length="223" mass="25758">MDHKFLLDFLRNLAANNHKAWMDEHRADYHRARAVFSGLVQQVLTGTQRFEPELLGLTVPETMFRINKNDRFQQSNEPYKRHMGASLTQGGRHAPRAGYFLAVQPGGQTWIGAGKWHPEPAALARIRQEVHYNGAAFHEIRQHAEFQQHFPDGLEGDKLQRPPKGYDKDDPDIEWLKLKDFVVTRSFTDAEVRRPDFADRVVETFQVAQPFVRFLNEALDAPE</sequence>
<keyword evidence="2" id="KW-1185">Reference proteome</keyword>
<proteinExistence type="predicted"/>
<evidence type="ECO:0000313" key="1">
    <source>
        <dbReference type="EMBL" id="RYU82162.1"/>
    </source>
</evidence>
<protein>
    <submittedName>
        <fullName evidence="1">DUF2461 domain-containing protein</fullName>
    </submittedName>
</protein>
<dbReference type="EMBL" id="SEWE01000007">
    <property type="protein sequence ID" value="RYU82162.1"/>
    <property type="molecule type" value="Genomic_DNA"/>
</dbReference>
<dbReference type="PANTHER" id="PTHR36452">
    <property type="entry name" value="CHROMOSOME 12, WHOLE GENOME SHOTGUN SEQUENCE"/>
    <property type="match status" value="1"/>
</dbReference>
<dbReference type="Pfam" id="PF09365">
    <property type="entry name" value="DUF2461"/>
    <property type="match status" value="1"/>
</dbReference>
<dbReference type="PANTHER" id="PTHR36452:SF1">
    <property type="entry name" value="DUF2461 DOMAIN-CONTAINING PROTEIN"/>
    <property type="match status" value="1"/>
</dbReference>
<dbReference type="NCBIfam" id="TIGR02453">
    <property type="entry name" value="TIGR02453 family protein"/>
    <property type="match status" value="1"/>
</dbReference>
<comment type="caution">
    <text evidence="1">The sequence shown here is derived from an EMBL/GenBank/DDBJ whole genome shotgun (WGS) entry which is preliminary data.</text>
</comment>
<dbReference type="PIRSF" id="PIRSF028451">
    <property type="entry name" value="UCP028451"/>
    <property type="match status" value="1"/>
</dbReference>